<proteinExistence type="predicted"/>
<sequence>MTAMPLTMSQPLLPPPTPVGAQPGTARPVAALRRQAFAFAADGSHAACLAAAADGRWFVESWRLSGVAAEPVALTPGAGGARSESQRSQLVSLPDGRVLICRHEGERHDLLVRGTGGDADLAAGTLHRAGLRLLPLPASAPGGPVAVALGTDGPGATAVWLVSADGVAAPQQVTALPGRYGGGVWLDRGGRLLALDQLRTDAGAAGGRVKTVVLDLATGRLTQLLELTPESNDRLVAADPLSGLIIVRSDAPGEDRLGWGVLGSSAPLRFPDCLHDGRSFLRPVAVEPHPDPASPIPAAQLRVAVQSDWGAGSSLGVWTPGSGRLEPLEIPAGRLGGVGHWSSAGLRMPFSAPDRPTALATVDVDVLQGRAVRPTPQPVPLRLAPLQGGSAGVRSLLRVMPPPVTDRGWRLDGSATPEGGGRWKPAHTVQLQGAAGPLEGVVYGGEAWLTAERLVMALHGGPADAWRLEFDPTLQRLAAAGVAVVAPNQRGSTGYGVAHAEAVRGAWGGPDLDDVLALLESIGGQRESLGLDRVALFGFSYGAFLALLAACTVPEHVARVAAVAPFLSGARLAAEAGPEVRTAAERLGADQEPPDGRGPRDVLALLDRLAAQLLVVHGVQDDVVPVGQSRLLRQELLRLGRVEGVDFTCVEAAGAGHDVLSGEGAPLWQELLSDFLAGGR</sequence>
<dbReference type="GO" id="GO:0016787">
    <property type="term" value="F:hydrolase activity"/>
    <property type="evidence" value="ECO:0007669"/>
    <property type="project" value="UniProtKB-KW"/>
</dbReference>
<dbReference type="Pfam" id="PF00326">
    <property type="entry name" value="Peptidase_S9"/>
    <property type="match status" value="1"/>
</dbReference>
<keyword evidence="1 4" id="KW-0378">Hydrolase</keyword>
<dbReference type="SUPFAM" id="SSF53474">
    <property type="entry name" value="alpha/beta-Hydrolases"/>
    <property type="match status" value="1"/>
</dbReference>
<dbReference type="InterPro" id="IPR029058">
    <property type="entry name" value="AB_hydrolase_fold"/>
</dbReference>
<protein>
    <submittedName>
        <fullName evidence="4">Alpha/beta hydrolase family protein</fullName>
        <ecNumber evidence="4">3.4.-.-</ecNumber>
    </submittedName>
</protein>
<feature type="region of interest" description="Disordered" evidence="2">
    <location>
        <begin position="1"/>
        <end position="24"/>
    </location>
</feature>
<dbReference type="Gene3D" id="3.40.50.1820">
    <property type="entry name" value="alpha/beta hydrolase"/>
    <property type="match status" value="1"/>
</dbReference>
<feature type="domain" description="Peptidase S9 prolyl oligopeptidase catalytic" evidence="3">
    <location>
        <begin position="470"/>
        <end position="676"/>
    </location>
</feature>
<dbReference type="PANTHER" id="PTHR42776:SF27">
    <property type="entry name" value="DIPEPTIDYL PEPTIDASE FAMILY MEMBER 6"/>
    <property type="match status" value="1"/>
</dbReference>
<comment type="caution">
    <text evidence="4">The sequence shown here is derived from an EMBL/GenBank/DDBJ whole genome shotgun (WGS) entry which is preliminary data.</text>
</comment>
<name>A0ABW1FXC2_9ACTN</name>
<dbReference type="SUPFAM" id="SSF82171">
    <property type="entry name" value="DPP6 N-terminal domain-like"/>
    <property type="match status" value="1"/>
</dbReference>
<dbReference type="EC" id="3.4.-.-" evidence="4"/>
<evidence type="ECO:0000256" key="2">
    <source>
        <dbReference type="SAM" id="MobiDB-lite"/>
    </source>
</evidence>
<evidence type="ECO:0000313" key="5">
    <source>
        <dbReference type="Proteomes" id="UP001596174"/>
    </source>
</evidence>
<dbReference type="EMBL" id="JBHSQJ010000010">
    <property type="protein sequence ID" value="MFC5906281.1"/>
    <property type="molecule type" value="Genomic_DNA"/>
</dbReference>
<gene>
    <name evidence="4" type="ORF">ACFP3V_03480</name>
</gene>
<dbReference type="RefSeq" id="WP_380579535.1">
    <property type="nucleotide sequence ID" value="NZ_JBHSQJ010000010.1"/>
</dbReference>
<accession>A0ABW1FXC2</accession>
<evidence type="ECO:0000313" key="4">
    <source>
        <dbReference type="EMBL" id="MFC5906281.1"/>
    </source>
</evidence>
<dbReference type="InterPro" id="IPR001375">
    <property type="entry name" value="Peptidase_S9_cat"/>
</dbReference>
<dbReference type="PANTHER" id="PTHR42776">
    <property type="entry name" value="SERINE PEPTIDASE S9 FAMILY MEMBER"/>
    <property type="match status" value="1"/>
</dbReference>
<keyword evidence="5" id="KW-1185">Reference proteome</keyword>
<evidence type="ECO:0000256" key="1">
    <source>
        <dbReference type="ARBA" id="ARBA00022801"/>
    </source>
</evidence>
<dbReference type="Proteomes" id="UP001596174">
    <property type="component" value="Unassembled WGS sequence"/>
</dbReference>
<organism evidence="4 5">
    <name type="scientific">Streptacidiphilus monticola</name>
    <dbReference type="NCBI Taxonomy" id="2161674"/>
    <lineage>
        <taxon>Bacteria</taxon>
        <taxon>Bacillati</taxon>
        <taxon>Actinomycetota</taxon>
        <taxon>Actinomycetes</taxon>
        <taxon>Kitasatosporales</taxon>
        <taxon>Streptomycetaceae</taxon>
        <taxon>Streptacidiphilus</taxon>
    </lineage>
</organism>
<evidence type="ECO:0000259" key="3">
    <source>
        <dbReference type="Pfam" id="PF00326"/>
    </source>
</evidence>
<reference evidence="5" key="1">
    <citation type="journal article" date="2019" name="Int. J. Syst. Evol. Microbiol.">
        <title>The Global Catalogue of Microorganisms (GCM) 10K type strain sequencing project: providing services to taxonomists for standard genome sequencing and annotation.</title>
        <authorList>
            <consortium name="The Broad Institute Genomics Platform"/>
            <consortium name="The Broad Institute Genome Sequencing Center for Infectious Disease"/>
            <person name="Wu L."/>
            <person name="Ma J."/>
        </authorList>
    </citation>
    <scope>NUCLEOTIDE SEQUENCE [LARGE SCALE GENOMIC DNA]</scope>
    <source>
        <strain evidence="5">JCM 4816</strain>
    </source>
</reference>